<organism evidence="2 3">
    <name type="scientific">Nepenthes gracilis</name>
    <name type="common">Slender pitcher plant</name>
    <dbReference type="NCBI Taxonomy" id="150966"/>
    <lineage>
        <taxon>Eukaryota</taxon>
        <taxon>Viridiplantae</taxon>
        <taxon>Streptophyta</taxon>
        <taxon>Embryophyta</taxon>
        <taxon>Tracheophyta</taxon>
        <taxon>Spermatophyta</taxon>
        <taxon>Magnoliopsida</taxon>
        <taxon>eudicotyledons</taxon>
        <taxon>Gunneridae</taxon>
        <taxon>Pentapetalae</taxon>
        <taxon>Caryophyllales</taxon>
        <taxon>Nepenthaceae</taxon>
        <taxon>Nepenthes</taxon>
    </lineage>
</organism>
<keyword evidence="3" id="KW-1185">Reference proteome</keyword>
<gene>
    <name evidence="2" type="ORF">Nepgr_006714</name>
</gene>
<reference evidence="2" key="1">
    <citation type="submission" date="2023-05" db="EMBL/GenBank/DDBJ databases">
        <title>Nepenthes gracilis genome sequencing.</title>
        <authorList>
            <person name="Fukushima K."/>
        </authorList>
    </citation>
    <scope>NUCLEOTIDE SEQUENCE</scope>
    <source>
        <strain evidence="2">SING2019-196</strain>
    </source>
</reference>
<sequence length="129" mass="13899">MTPASCSPITVDSFGLDAIRVVFDHEHPNADPGDQMVQCRIEADEPLNSIPSLNICSDHAPDLDANYQPKSIGCQVIQNPLRFGTHSSTFCPPDNIKVAVTVNQNIYGHDPGSVQGMPNDSGLLEDQAQ</sequence>
<evidence type="ECO:0000256" key="1">
    <source>
        <dbReference type="SAM" id="MobiDB-lite"/>
    </source>
</evidence>
<evidence type="ECO:0000313" key="3">
    <source>
        <dbReference type="Proteomes" id="UP001279734"/>
    </source>
</evidence>
<feature type="region of interest" description="Disordered" evidence="1">
    <location>
        <begin position="109"/>
        <end position="129"/>
    </location>
</feature>
<dbReference type="EMBL" id="BSYO01000005">
    <property type="protein sequence ID" value="GMH04874.1"/>
    <property type="molecule type" value="Genomic_DNA"/>
</dbReference>
<dbReference type="AlphaFoldDB" id="A0AAD3XHM0"/>
<proteinExistence type="predicted"/>
<name>A0AAD3XHM0_NEPGR</name>
<protein>
    <submittedName>
        <fullName evidence="2">Uncharacterized protein</fullName>
    </submittedName>
</protein>
<dbReference type="Proteomes" id="UP001279734">
    <property type="component" value="Unassembled WGS sequence"/>
</dbReference>
<comment type="caution">
    <text evidence="2">The sequence shown here is derived from an EMBL/GenBank/DDBJ whole genome shotgun (WGS) entry which is preliminary data.</text>
</comment>
<evidence type="ECO:0000313" key="2">
    <source>
        <dbReference type="EMBL" id="GMH04874.1"/>
    </source>
</evidence>
<accession>A0AAD3XHM0</accession>